<feature type="transmembrane region" description="Helical" evidence="5">
    <location>
        <begin position="271"/>
        <end position="292"/>
    </location>
</feature>
<evidence type="ECO:0000256" key="3">
    <source>
        <dbReference type="ARBA" id="ARBA00022989"/>
    </source>
</evidence>
<evidence type="ECO:0000256" key="1">
    <source>
        <dbReference type="ARBA" id="ARBA00004141"/>
    </source>
</evidence>
<keyword evidence="2 5" id="KW-0812">Transmembrane</keyword>
<dbReference type="InterPro" id="IPR036259">
    <property type="entry name" value="MFS_trans_sf"/>
</dbReference>
<dbReference type="InterPro" id="IPR011701">
    <property type="entry name" value="MFS"/>
</dbReference>
<feature type="transmembrane region" description="Helical" evidence="5">
    <location>
        <begin position="35"/>
        <end position="59"/>
    </location>
</feature>
<feature type="transmembrane region" description="Helical" evidence="5">
    <location>
        <begin position="322"/>
        <end position="342"/>
    </location>
</feature>
<feature type="transmembrane region" description="Helical" evidence="5">
    <location>
        <begin position="65"/>
        <end position="87"/>
    </location>
</feature>
<proteinExistence type="predicted"/>
<protein>
    <submittedName>
        <fullName evidence="7">MFS transporter</fullName>
    </submittedName>
</protein>
<keyword evidence="4 5" id="KW-0472">Membrane</keyword>
<sequence length="424" mass="44499">MEGLDQFLCGSFLMITPTWYRHLDPNSRRAFRSTYAGFSVDAMNVQLYSFILPVLLTLWHFSPSAGGLLATVTLVASAAGGWLAGLLSDRLGRVRVLQVTILWMAVSTMLCGLAQNYEQLLIARMLQGFGFGAEWAVGAVLMGEIANAATRGRLVGTAQSAWAVGWGLAAAISLVAIAVLPPELGWRAAFFVSLPPVAAIFLVRTRLQESATFLASPGVDVWHRIFSSGMCGNTARGCLLAIGTHGGYWALATWWPTMLRLERGMSPAETATHMAVLVSGSLAGYMLGASLADRIGRRATLALFALGGIATVLVATELPVSASVLLALGVPLGVFAMGLYSAIGPVLNELYPTRLRGSGLGFCYNVGRGVAGFTPLGVGGSISAFGIAHSIGIYVSVAYVLVLIAAALLHETKGMDFMAAPAAA</sequence>
<dbReference type="GO" id="GO:0046943">
    <property type="term" value="F:carboxylic acid transmembrane transporter activity"/>
    <property type="evidence" value="ECO:0007669"/>
    <property type="project" value="TreeGrafter"/>
</dbReference>
<evidence type="ECO:0000256" key="5">
    <source>
        <dbReference type="SAM" id="Phobius"/>
    </source>
</evidence>
<dbReference type="PANTHER" id="PTHR23508">
    <property type="entry name" value="CARBOXYLIC ACID TRANSPORTER PROTEIN HOMOLOG"/>
    <property type="match status" value="1"/>
</dbReference>
<feature type="transmembrane region" description="Helical" evidence="5">
    <location>
        <begin position="161"/>
        <end position="180"/>
    </location>
</feature>
<keyword evidence="8" id="KW-1185">Reference proteome</keyword>
<name>A0A7H0LQC3_9SPHN</name>
<dbReference type="KEGG" id="spap:H3Z74_05030"/>
<reference evidence="7 8" key="1">
    <citation type="submission" date="2020-09" db="EMBL/GenBank/DDBJ databases">
        <title>Sphingomonas sp., a new species isolated from pork steak.</title>
        <authorList>
            <person name="Heidler von Heilborn D."/>
        </authorList>
    </citation>
    <scope>NUCLEOTIDE SEQUENCE [LARGE SCALE GENOMIC DNA]</scope>
    <source>
        <strain evidence="8">S8-3T</strain>
    </source>
</reference>
<feature type="domain" description="Major facilitator superfamily (MFS) profile" evidence="6">
    <location>
        <begin position="30"/>
        <end position="413"/>
    </location>
</feature>
<gene>
    <name evidence="7" type="ORF">H3Z74_05030</name>
</gene>
<dbReference type="InterPro" id="IPR020846">
    <property type="entry name" value="MFS_dom"/>
</dbReference>
<feature type="transmembrane region" description="Helical" evidence="5">
    <location>
        <begin position="99"/>
        <end position="117"/>
    </location>
</feature>
<dbReference type="Gene3D" id="1.20.1250.20">
    <property type="entry name" value="MFS general substrate transporter like domains"/>
    <property type="match status" value="2"/>
</dbReference>
<evidence type="ECO:0000259" key="6">
    <source>
        <dbReference type="PROSITE" id="PS50850"/>
    </source>
</evidence>
<dbReference type="GO" id="GO:0005886">
    <property type="term" value="C:plasma membrane"/>
    <property type="evidence" value="ECO:0007669"/>
    <property type="project" value="TreeGrafter"/>
</dbReference>
<organism evidence="7 8">
    <name type="scientific">Sphingomonas alpina</name>
    <dbReference type="NCBI Taxonomy" id="653931"/>
    <lineage>
        <taxon>Bacteria</taxon>
        <taxon>Pseudomonadati</taxon>
        <taxon>Pseudomonadota</taxon>
        <taxon>Alphaproteobacteria</taxon>
        <taxon>Sphingomonadales</taxon>
        <taxon>Sphingomonadaceae</taxon>
        <taxon>Sphingomonas</taxon>
    </lineage>
</organism>
<dbReference type="SUPFAM" id="SSF103473">
    <property type="entry name" value="MFS general substrate transporter"/>
    <property type="match status" value="1"/>
</dbReference>
<evidence type="ECO:0000256" key="2">
    <source>
        <dbReference type="ARBA" id="ARBA00022692"/>
    </source>
</evidence>
<feature type="transmembrane region" description="Helical" evidence="5">
    <location>
        <begin position="391"/>
        <end position="409"/>
    </location>
</feature>
<evidence type="ECO:0000256" key="4">
    <source>
        <dbReference type="ARBA" id="ARBA00023136"/>
    </source>
</evidence>
<feature type="transmembrane region" description="Helical" evidence="5">
    <location>
        <begin position="234"/>
        <end position="251"/>
    </location>
</feature>
<dbReference type="PANTHER" id="PTHR23508:SF10">
    <property type="entry name" value="CARBOXYLIC ACID TRANSPORTER PROTEIN HOMOLOG"/>
    <property type="match status" value="1"/>
</dbReference>
<dbReference type="InterPro" id="IPR005829">
    <property type="entry name" value="Sugar_transporter_CS"/>
</dbReference>
<feature type="transmembrane region" description="Helical" evidence="5">
    <location>
        <begin position="129"/>
        <end position="149"/>
    </location>
</feature>
<feature type="transmembrane region" description="Helical" evidence="5">
    <location>
        <begin position="186"/>
        <end position="203"/>
    </location>
</feature>
<dbReference type="Pfam" id="PF07690">
    <property type="entry name" value="MFS_1"/>
    <property type="match status" value="1"/>
</dbReference>
<dbReference type="InterPro" id="IPR005828">
    <property type="entry name" value="MFS_sugar_transport-like"/>
</dbReference>
<comment type="subcellular location">
    <subcellularLocation>
        <location evidence="1">Membrane</location>
        <topology evidence="1">Multi-pass membrane protein</topology>
    </subcellularLocation>
</comment>
<dbReference type="EMBL" id="CP061038">
    <property type="protein sequence ID" value="QNQ11876.1"/>
    <property type="molecule type" value="Genomic_DNA"/>
</dbReference>
<dbReference type="AlphaFoldDB" id="A0A7H0LQC3"/>
<dbReference type="PROSITE" id="PS00217">
    <property type="entry name" value="SUGAR_TRANSPORT_2"/>
    <property type="match status" value="1"/>
</dbReference>
<dbReference type="PROSITE" id="PS50850">
    <property type="entry name" value="MFS"/>
    <property type="match status" value="1"/>
</dbReference>
<dbReference type="Proteomes" id="UP000516148">
    <property type="component" value="Chromosome"/>
</dbReference>
<accession>A0A7H0LQC3</accession>
<feature type="transmembrane region" description="Helical" evidence="5">
    <location>
        <begin position="299"/>
        <end position="316"/>
    </location>
</feature>
<dbReference type="Pfam" id="PF00083">
    <property type="entry name" value="Sugar_tr"/>
    <property type="match status" value="1"/>
</dbReference>
<keyword evidence="3 5" id="KW-1133">Transmembrane helix</keyword>
<evidence type="ECO:0000313" key="7">
    <source>
        <dbReference type="EMBL" id="QNQ11876.1"/>
    </source>
</evidence>
<feature type="transmembrane region" description="Helical" evidence="5">
    <location>
        <begin position="362"/>
        <end position="385"/>
    </location>
</feature>
<evidence type="ECO:0000313" key="8">
    <source>
        <dbReference type="Proteomes" id="UP000516148"/>
    </source>
</evidence>